<keyword evidence="3" id="KW-0732">Signal</keyword>
<feature type="region of interest" description="Disordered" evidence="1">
    <location>
        <begin position="388"/>
        <end position="434"/>
    </location>
</feature>
<keyword evidence="2" id="KW-0472">Membrane</keyword>
<feature type="domain" description="Fibronectin type-III" evidence="4">
    <location>
        <begin position="132"/>
        <end position="235"/>
    </location>
</feature>
<proteinExistence type="predicted"/>
<dbReference type="InterPro" id="IPR003961">
    <property type="entry name" value="FN3_dom"/>
</dbReference>
<feature type="signal peptide" evidence="3">
    <location>
        <begin position="1"/>
        <end position="19"/>
    </location>
</feature>
<evidence type="ECO:0000256" key="1">
    <source>
        <dbReference type="SAM" id="MobiDB-lite"/>
    </source>
</evidence>
<feature type="chain" id="PRO_5043652841" evidence="3">
    <location>
        <begin position="20"/>
        <end position="434"/>
    </location>
</feature>
<dbReference type="GO" id="GO:0004896">
    <property type="term" value="F:cytokine receptor activity"/>
    <property type="evidence" value="ECO:0007669"/>
    <property type="project" value="InterPro"/>
</dbReference>
<gene>
    <name evidence="5" type="ORF">JOB18_003239</name>
</gene>
<comment type="caution">
    <text evidence="5">The sequence shown here is derived from an EMBL/GenBank/DDBJ whole genome shotgun (WGS) entry which is preliminary data.</text>
</comment>
<keyword evidence="2" id="KW-0812">Transmembrane</keyword>
<dbReference type="AlphaFoldDB" id="A0AAV6R1B4"/>
<evidence type="ECO:0000259" key="4">
    <source>
        <dbReference type="PROSITE" id="PS50853"/>
    </source>
</evidence>
<dbReference type="PANTHER" id="PTHR23037:SF27">
    <property type="entry name" value="INTERLEUKIN-7 RECEPTOR SUBUNIT ALPHA"/>
    <property type="match status" value="1"/>
</dbReference>
<feature type="compositionally biased region" description="Acidic residues" evidence="1">
    <location>
        <begin position="57"/>
        <end position="71"/>
    </location>
</feature>
<keyword evidence="5" id="KW-0675">Receptor</keyword>
<dbReference type="GO" id="GO:0046427">
    <property type="term" value="P:positive regulation of receptor signaling pathway via JAK-STAT"/>
    <property type="evidence" value="ECO:0007669"/>
    <property type="project" value="TreeGrafter"/>
</dbReference>
<feature type="region of interest" description="Disordered" evidence="1">
    <location>
        <begin position="50"/>
        <end position="71"/>
    </location>
</feature>
<evidence type="ECO:0000313" key="6">
    <source>
        <dbReference type="Proteomes" id="UP000693946"/>
    </source>
</evidence>
<dbReference type="PROSITE" id="PS50853">
    <property type="entry name" value="FN3"/>
    <property type="match status" value="1"/>
</dbReference>
<sequence>MYVRRTSELLLVMLAAAWAQSGDGRGGTERHRLSCSSDITTKGNSLTCSLLRGQHSDDDDEDDDDEDEDDSIERMSLCATDWTHTPAPINCEENSGNTLNTSKPPVVDFHLTVHFRRGGTITTTLDLKKIVKPRCPHVRNVTFNPESNLVVIHIYTPHVKDYLRADNQLFQLHIWSSDSAPLIQNMTSETNMKIDMQHLRRNTKYHVKVRAIPVKLLKGFWSEWSDTFTFITPTAAAGDSNDSWEMRSVPTLGLVPLVAVIISVVFFWKKKIFLYMWPNIPHPKDTLVHLCKPNPRHLLNFKPEVFSVLRVSPLLQTEIFQTTDPVHSGGSASDQVPSTDPVQSGSFSSVQSGSSSRAVTLCSTQTSDCRSATSISTEELELTALLGRGSSDSEEDLQSTSPSPLHVSDGAEHSSGGGQQEEAYVTMSSFYQSK</sequence>
<feature type="compositionally biased region" description="Polar residues" evidence="1">
    <location>
        <begin position="325"/>
        <end position="341"/>
    </location>
</feature>
<dbReference type="GO" id="GO:0030097">
    <property type="term" value="P:hemopoiesis"/>
    <property type="evidence" value="ECO:0007669"/>
    <property type="project" value="TreeGrafter"/>
</dbReference>
<feature type="transmembrane region" description="Helical" evidence="2">
    <location>
        <begin position="249"/>
        <end position="268"/>
    </location>
</feature>
<organism evidence="5 6">
    <name type="scientific">Solea senegalensis</name>
    <name type="common">Senegalese sole</name>
    <dbReference type="NCBI Taxonomy" id="28829"/>
    <lineage>
        <taxon>Eukaryota</taxon>
        <taxon>Metazoa</taxon>
        <taxon>Chordata</taxon>
        <taxon>Craniata</taxon>
        <taxon>Vertebrata</taxon>
        <taxon>Euteleostomi</taxon>
        <taxon>Actinopterygii</taxon>
        <taxon>Neopterygii</taxon>
        <taxon>Teleostei</taxon>
        <taxon>Neoteleostei</taxon>
        <taxon>Acanthomorphata</taxon>
        <taxon>Carangaria</taxon>
        <taxon>Pleuronectiformes</taxon>
        <taxon>Pleuronectoidei</taxon>
        <taxon>Soleidae</taxon>
        <taxon>Solea</taxon>
    </lineage>
</organism>
<evidence type="ECO:0000256" key="3">
    <source>
        <dbReference type="SAM" id="SignalP"/>
    </source>
</evidence>
<feature type="compositionally biased region" description="Low complexity" evidence="1">
    <location>
        <begin position="342"/>
        <end position="353"/>
    </location>
</feature>
<keyword evidence="6" id="KW-1185">Reference proteome</keyword>
<dbReference type="PANTHER" id="PTHR23037">
    <property type="entry name" value="CYTOKINE RECEPTOR"/>
    <property type="match status" value="1"/>
</dbReference>
<reference evidence="5 6" key="1">
    <citation type="journal article" date="2021" name="Sci. Rep.">
        <title>Chromosome anchoring in Senegalese sole (Solea senegalensis) reveals sex-associated markers and genome rearrangements in flatfish.</title>
        <authorList>
            <person name="Guerrero-Cozar I."/>
            <person name="Gomez-Garrido J."/>
            <person name="Berbel C."/>
            <person name="Martinez-Blanch J.F."/>
            <person name="Alioto T."/>
            <person name="Claros M.G."/>
            <person name="Gagnaire P.A."/>
            <person name="Manchado M."/>
        </authorList>
    </citation>
    <scope>NUCLEOTIDE SEQUENCE [LARGE SCALE GENOMIC DNA]</scope>
    <source>
        <strain evidence="5">Sse05_10M</strain>
    </source>
</reference>
<dbReference type="Proteomes" id="UP000693946">
    <property type="component" value="Linkage Group LG21"/>
</dbReference>
<accession>A0AAV6R1B4</accession>
<evidence type="ECO:0000313" key="5">
    <source>
        <dbReference type="EMBL" id="KAG7498240.1"/>
    </source>
</evidence>
<evidence type="ECO:0000256" key="2">
    <source>
        <dbReference type="SAM" id="Phobius"/>
    </source>
</evidence>
<protein>
    <submittedName>
        <fullName evidence="5">Interleukin-7 receptor subunit alpha</fullName>
    </submittedName>
</protein>
<name>A0AAV6R1B4_SOLSE</name>
<dbReference type="InterPro" id="IPR003531">
    <property type="entry name" value="Hempt_rcpt_S_F1_CS"/>
</dbReference>
<dbReference type="EMBL" id="JAGKHQ010000014">
    <property type="protein sequence ID" value="KAG7498240.1"/>
    <property type="molecule type" value="Genomic_DNA"/>
</dbReference>
<dbReference type="PROSITE" id="PS01355">
    <property type="entry name" value="HEMATOPO_REC_S_F1"/>
    <property type="match status" value="1"/>
</dbReference>
<feature type="region of interest" description="Disordered" evidence="1">
    <location>
        <begin position="325"/>
        <end position="353"/>
    </location>
</feature>
<keyword evidence="2" id="KW-1133">Transmembrane helix</keyword>
<dbReference type="GO" id="GO:0009897">
    <property type="term" value="C:external side of plasma membrane"/>
    <property type="evidence" value="ECO:0007669"/>
    <property type="project" value="TreeGrafter"/>
</dbReference>